<gene>
    <name evidence="3" type="ORF">QBC35DRAFT_297148</name>
</gene>
<name>A0AAN6WPV2_9PEZI</name>
<evidence type="ECO:0000259" key="2">
    <source>
        <dbReference type="Pfam" id="PF06985"/>
    </source>
</evidence>
<accession>A0AAN6WPV2</accession>
<dbReference type="Pfam" id="PF06985">
    <property type="entry name" value="HET"/>
    <property type="match status" value="1"/>
</dbReference>
<evidence type="ECO:0000256" key="1">
    <source>
        <dbReference type="SAM" id="MobiDB-lite"/>
    </source>
</evidence>
<reference evidence="3" key="2">
    <citation type="submission" date="2023-05" db="EMBL/GenBank/DDBJ databases">
        <authorList>
            <consortium name="Lawrence Berkeley National Laboratory"/>
            <person name="Steindorff A."/>
            <person name="Hensen N."/>
            <person name="Bonometti L."/>
            <person name="Westerberg I."/>
            <person name="Brannstrom I.O."/>
            <person name="Guillou S."/>
            <person name="Cros-Aarteil S."/>
            <person name="Calhoun S."/>
            <person name="Haridas S."/>
            <person name="Kuo A."/>
            <person name="Mondo S."/>
            <person name="Pangilinan J."/>
            <person name="Riley R."/>
            <person name="Labutti K."/>
            <person name="Andreopoulos B."/>
            <person name="Lipzen A."/>
            <person name="Chen C."/>
            <person name="Yanf M."/>
            <person name="Daum C."/>
            <person name="Ng V."/>
            <person name="Clum A."/>
            <person name="Ohm R."/>
            <person name="Martin F."/>
            <person name="Silar P."/>
            <person name="Natvig D."/>
            <person name="Lalanne C."/>
            <person name="Gautier V."/>
            <person name="Ament-Velasquez S.L."/>
            <person name="Kruys A."/>
            <person name="Hutchinson M.I."/>
            <person name="Powell A.J."/>
            <person name="Barry K."/>
            <person name="Miller A.N."/>
            <person name="Grigoriev I.V."/>
            <person name="Debuchy R."/>
            <person name="Gladieux P."/>
            <person name="Thoren M.H."/>
            <person name="Johannesson H."/>
        </authorList>
    </citation>
    <scope>NUCLEOTIDE SEQUENCE</scope>
    <source>
        <strain evidence="3">PSN309</strain>
    </source>
</reference>
<dbReference type="AlphaFoldDB" id="A0AAN6WPV2"/>
<keyword evidence="4" id="KW-1185">Reference proteome</keyword>
<feature type="region of interest" description="Disordered" evidence="1">
    <location>
        <begin position="1"/>
        <end position="26"/>
    </location>
</feature>
<organism evidence="3 4">
    <name type="scientific">Podospora australis</name>
    <dbReference type="NCBI Taxonomy" id="1536484"/>
    <lineage>
        <taxon>Eukaryota</taxon>
        <taxon>Fungi</taxon>
        <taxon>Dikarya</taxon>
        <taxon>Ascomycota</taxon>
        <taxon>Pezizomycotina</taxon>
        <taxon>Sordariomycetes</taxon>
        <taxon>Sordariomycetidae</taxon>
        <taxon>Sordariales</taxon>
        <taxon>Podosporaceae</taxon>
        <taxon>Podospora</taxon>
    </lineage>
</organism>
<proteinExistence type="predicted"/>
<dbReference type="PANTHER" id="PTHR33112:SF12">
    <property type="entry name" value="HETEROKARYON INCOMPATIBILITY DOMAIN-CONTAINING PROTEIN"/>
    <property type="match status" value="1"/>
</dbReference>
<protein>
    <submittedName>
        <fullName evidence="3">Heterokaryon incompatibility protein-domain-containing protein</fullName>
    </submittedName>
</protein>
<evidence type="ECO:0000313" key="3">
    <source>
        <dbReference type="EMBL" id="KAK4185786.1"/>
    </source>
</evidence>
<comment type="caution">
    <text evidence="3">The sequence shown here is derived from an EMBL/GenBank/DDBJ whole genome shotgun (WGS) entry which is preliminary data.</text>
</comment>
<sequence>MPRNRLESPDNELEETTESTPPDLPCTICDGTHQPNPRLCEECQPWDDLTHILLCKFSEYLRLDAFSFSTAGNSRRPWAFRGATDDNTEFDSTHDLQYHTLDYFVSRSQCIVCQVIGDLGRKFAEQSRAEPSPELGIWRPFLLEHAANVYKKQGPEARQSPNTSLKEICLVPGIFRAGGDDIPIVFKVVLSYEQFGLGLREVQIWDPGSISLSGLNLWLHSCRENHGEECNHLVVPMAPPPGLRLMDTSSNSIVLCGPEQVNYVALSYCWGAPSPDHNLQLLRENVAELSKENGLDVTKLPPVIVDAIQFCKDLGRQYLWIDQLCIIQDDGPSKLDQINAMDRIYHMADFTIVALSSTPPRLPGVSSRPRETDSAAFLLQLWDGSFVSPSGSADGPSSNWVIRRSRWETRGWTFQERKLSRRLVFIDDMHAFFSCHEGVQWEHDPRVQGPRWDLTAHDREASLHIPPVFSSYVNHFVIPYSMRQLSFRTDILNAFAGVGNILSLKMESPLLFGLLEAYLTQSLLWRSDDFSSRDADLIGKVPSWSWTAWDGTVDYGFARTAKTQRTSSYESALKSFLSSSSYDFGSLVSFYYSDPDTGVRPVQERGWSWFSLHYMDDGEFMDYLADETGDLQDPMWATRNERARTWRRCCHNPWTSIEYEEVTDDAHSKAKSLPGSLVFTTTCALLTLRERKAEVDAGSLPPVVCFDMVGDNGLFVGQTMLINREWTQRTLDLSQKYTVIVIGAAQTNAVEEYTIPRWKKLNTPGAPWGLYVLITDRKDGVHYRLAVGVADLIAWTSLNPTWESVVLA</sequence>
<dbReference type="PANTHER" id="PTHR33112">
    <property type="entry name" value="DOMAIN PROTEIN, PUTATIVE-RELATED"/>
    <property type="match status" value="1"/>
</dbReference>
<feature type="domain" description="Heterokaryon incompatibility" evidence="2">
    <location>
        <begin position="263"/>
        <end position="416"/>
    </location>
</feature>
<reference evidence="3" key="1">
    <citation type="journal article" date="2023" name="Mol. Phylogenet. Evol.">
        <title>Genome-scale phylogeny and comparative genomics of the fungal order Sordariales.</title>
        <authorList>
            <person name="Hensen N."/>
            <person name="Bonometti L."/>
            <person name="Westerberg I."/>
            <person name="Brannstrom I.O."/>
            <person name="Guillou S."/>
            <person name="Cros-Aarteil S."/>
            <person name="Calhoun S."/>
            <person name="Haridas S."/>
            <person name="Kuo A."/>
            <person name="Mondo S."/>
            <person name="Pangilinan J."/>
            <person name="Riley R."/>
            <person name="LaButti K."/>
            <person name="Andreopoulos B."/>
            <person name="Lipzen A."/>
            <person name="Chen C."/>
            <person name="Yan M."/>
            <person name="Daum C."/>
            <person name="Ng V."/>
            <person name="Clum A."/>
            <person name="Steindorff A."/>
            <person name="Ohm R.A."/>
            <person name="Martin F."/>
            <person name="Silar P."/>
            <person name="Natvig D.O."/>
            <person name="Lalanne C."/>
            <person name="Gautier V."/>
            <person name="Ament-Velasquez S.L."/>
            <person name="Kruys A."/>
            <person name="Hutchinson M.I."/>
            <person name="Powell A.J."/>
            <person name="Barry K."/>
            <person name="Miller A.N."/>
            <person name="Grigoriev I.V."/>
            <person name="Debuchy R."/>
            <person name="Gladieux P."/>
            <person name="Hiltunen Thoren M."/>
            <person name="Johannesson H."/>
        </authorList>
    </citation>
    <scope>NUCLEOTIDE SEQUENCE</scope>
    <source>
        <strain evidence="3">PSN309</strain>
    </source>
</reference>
<dbReference type="EMBL" id="MU864440">
    <property type="protein sequence ID" value="KAK4185786.1"/>
    <property type="molecule type" value="Genomic_DNA"/>
</dbReference>
<evidence type="ECO:0000313" key="4">
    <source>
        <dbReference type="Proteomes" id="UP001302126"/>
    </source>
</evidence>
<dbReference type="InterPro" id="IPR010730">
    <property type="entry name" value="HET"/>
</dbReference>
<dbReference type="Proteomes" id="UP001302126">
    <property type="component" value="Unassembled WGS sequence"/>
</dbReference>